<dbReference type="AlphaFoldDB" id="A0A9P5YLY2"/>
<evidence type="ECO:0000313" key="3">
    <source>
        <dbReference type="Proteomes" id="UP000807469"/>
    </source>
</evidence>
<sequence>MSLRHKCITPRARNFLWRAMHGAYKIGRYWAHIPGHEDRQKCEECNNTDETMEHILTMCRTSGQRVIWEAAKRLWALRGLEWPEISLGSILGCGTRIIRSNNRRAILPGATRLYRIIMTESAHLIWKLRCRWRIQDASNPTKLPTDNEIWNKWIDTINRRLQLECLQTNRARYGRSTISAAVVENTWWAVLLQRDNLPEDWVKSTGVLVGIGRRPPGRNR</sequence>
<reference evidence="2" key="1">
    <citation type="submission" date="2020-11" db="EMBL/GenBank/DDBJ databases">
        <authorList>
            <consortium name="DOE Joint Genome Institute"/>
            <person name="Ahrendt S."/>
            <person name="Riley R."/>
            <person name="Andreopoulos W."/>
            <person name="Labutti K."/>
            <person name="Pangilinan J."/>
            <person name="Ruiz-Duenas F.J."/>
            <person name="Barrasa J.M."/>
            <person name="Sanchez-Garcia M."/>
            <person name="Camarero S."/>
            <person name="Miyauchi S."/>
            <person name="Serrano A."/>
            <person name="Linde D."/>
            <person name="Babiker R."/>
            <person name="Drula E."/>
            <person name="Ayuso-Fernandez I."/>
            <person name="Pacheco R."/>
            <person name="Padilla G."/>
            <person name="Ferreira P."/>
            <person name="Barriuso J."/>
            <person name="Kellner H."/>
            <person name="Castanera R."/>
            <person name="Alfaro M."/>
            <person name="Ramirez L."/>
            <person name="Pisabarro A.G."/>
            <person name="Kuo A."/>
            <person name="Tritt A."/>
            <person name="Lipzen A."/>
            <person name="He G."/>
            <person name="Yan M."/>
            <person name="Ng V."/>
            <person name="Cullen D."/>
            <person name="Martin F."/>
            <person name="Rosso M.-N."/>
            <person name="Henrissat B."/>
            <person name="Hibbett D."/>
            <person name="Martinez A.T."/>
            <person name="Grigoriev I.V."/>
        </authorList>
    </citation>
    <scope>NUCLEOTIDE SEQUENCE</scope>
    <source>
        <strain evidence="2">CIRM-BRFM 674</strain>
    </source>
</reference>
<dbReference type="Proteomes" id="UP000807469">
    <property type="component" value="Unassembled WGS sequence"/>
</dbReference>
<protein>
    <recommendedName>
        <fullName evidence="1">Reverse transcriptase zinc-binding domain-containing protein</fullName>
    </recommendedName>
</protein>
<name>A0A9P5YLY2_9AGAR</name>
<gene>
    <name evidence="2" type="ORF">BDN70DRAFT_909401</name>
</gene>
<dbReference type="EMBL" id="MU155728">
    <property type="protein sequence ID" value="KAF9471236.1"/>
    <property type="molecule type" value="Genomic_DNA"/>
</dbReference>
<evidence type="ECO:0000259" key="1">
    <source>
        <dbReference type="Pfam" id="PF13966"/>
    </source>
</evidence>
<proteinExistence type="predicted"/>
<dbReference type="InterPro" id="IPR026960">
    <property type="entry name" value="RVT-Znf"/>
</dbReference>
<dbReference type="OrthoDB" id="3253907at2759"/>
<comment type="caution">
    <text evidence="2">The sequence shown here is derived from an EMBL/GenBank/DDBJ whole genome shotgun (WGS) entry which is preliminary data.</text>
</comment>
<accession>A0A9P5YLY2</accession>
<feature type="domain" description="Reverse transcriptase zinc-binding" evidence="1">
    <location>
        <begin position="5"/>
        <end position="63"/>
    </location>
</feature>
<organism evidence="2 3">
    <name type="scientific">Pholiota conissans</name>
    <dbReference type="NCBI Taxonomy" id="109636"/>
    <lineage>
        <taxon>Eukaryota</taxon>
        <taxon>Fungi</taxon>
        <taxon>Dikarya</taxon>
        <taxon>Basidiomycota</taxon>
        <taxon>Agaricomycotina</taxon>
        <taxon>Agaricomycetes</taxon>
        <taxon>Agaricomycetidae</taxon>
        <taxon>Agaricales</taxon>
        <taxon>Agaricineae</taxon>
        <taxon>Strophariaceae</taxon>
        <taxon>Pholiota</taxon>
    </lineage>
</organism>
<dbReference type="Pfam" id="PF13966">
    <property type="entry name" value="zf-RVT"/>
    <property type="match status" value="1"/>
</dbReference>
<evidence type="ECO:0000313" key="2">
    <source>
        <dbReference type="EMBL" id="KAF9471236.1"/>
    </source>
</evidence>
<keyword evidence="3" id="KW-1185">Reference proteome</keyword>